<protein>
    <submittedName>
        <fullName evidence="1">Uncharacterized protein</fullName>
    </submittedName>
</protein>
<proteinExistence type="predicted"/>
<organism evidence="1">
    <name type="scientific">marine metagenome</name>
    <dbReference type="NCBI Taxonomy" id="408172"/>
    <lineage>
        <taxon>unclassified sequences</taxon>
        <taxon>metagenomes</taxon>
        <taxon>ecological metagenomes</taxon>
    </lineage>
</organism>
<evidence type="ECO:0000313" key="1">
    <source>
        <dbReference type="EMBL" id="SVA41175.1"/>
    </source>
</evidence>
<feature type="non-terminal residue" evidence="1">
    <location>
        <position position="81"/>
    </location>
</feature>
<dbReference type="AlphaFoldDB" id="A0A381VLH4"/>
<dbReference type="EMBL" id="UINC01009177">
    <property type="protein sequence ID" value="SVA41175.1"/>
    <property type="molecule type" value="Genomic_DNA"/>
</dbReference>
<name>A0A381VLH4_9ZZZZ</name>
<gene>
    <name evidence="1" type="ORF">METZ01_LOCUS94029</name>
</gene>
<reference evidence="1" key="1">
    <citation type="submission" date="2018-05" db="EMBL/GenBank/DDBJ databases">
        <authorList>
            <person name="Lanie J.A."/>
            <person name="Ng W.-L."/>
            <person name="Kazmierczak K.M."/>
            <person name="Andrzejewski T.M."/>
            <person name="Davidsen T.M."/>
            <person name="Wayne K.J."/>
            <person name="Tettelin H."/>
            <person name="Glass J.I."/>
            <person name="Rusch D."/>
            <person name="Podicherti R."/>
            <person name="Tsui H.-C.T."/>
            <person name="Winkler M.E."/>
        </authorList>
    </citation>
    <scope>NUCLEOTIDE SEQUENCE</scope>
</reference>
<sequence length="81" mass="8838">MTRGEAPERTFLVDVDADGVCAGLYLLDGRFGVSGGYRLGRGGWVDDDLPYSWFAGGANHLDPVNRRWALRHADDLGVDEA</sequence>
<accession>A0A381VLH4</accession>